<keyword evidence="4" id="KW-1185">Reference proteome</keyword>
<sequence>MPRSRSGSRSSHNASPPRRRSSSRRQSSGTPVVAGSVDQHGGLQRFQVLLDPPAQLPDGTVAWHPNSKVTGCVVFHAKSSTRVICMRVKFVGREYVASPNHASSSDGRASQGKVILFKDIQVLYGTGPTSAEKRMKRGNGAASASTDNELQDATERAERAAVMVSVGPHKIPFEFQFPERVASSCRVLDTTAPSGAPPRYAHITYQVKAYADLTGVRARNVMSVTLLPVIAPMSALQERFLQNDRLWGVSPLTSLQHYFYCCRLRCCHHGEVKLQATCQPHVAVADRNTTLHVAINVVNNSTVPVHSVEVSLRNRVVVRQDANTTSSRLVETVVLQSNLVMDVASTTMGQASTMISLPSSVLRASTPQSMVSHLIRSKWFVVVRLGGDDSDEDCACCWMPLVVVPSIDDANGAASIDLVEPL</sequence>
<feature type="domain" description="Arrestin-like N-terminal" evidence="2">
    <location>
        <begin position="62"/>
        <end position="215"/>
    </location>
</feature>
<protein>
    <submittedName>
        <fullName evidence="3">Arrestin domain-containing protein, putative</fullName>
    </submittedName>
</protein>
<evidence type="ECO:0000259" key="2">
    <source>
        <dbReference type="Pfam" id="PF00339"/>
    </source>
</evidence>
<dbReference type="Gene3D" id="2.60.40.640">
    <property type="match status" value="2"/>
</dbReference>
<dbReference type="AlphaFoldDB" id="A0A0S4IQD6"/>
<feature type="region of interest" description="Disordered" evidence="1">
    <location>
        <begin position="129"/>
        <end position="153"/>
    </location>
</feature>
<dbReference type="Proteomes" id="UP000051952">
    <property type="component" value="Unassembled WGS sequence"/>
</dbReference>
<proteinExistence type="predicted"/>
<dbReference type="EMBL" id="CYKH01000459">
    <property type="protein sequence ID" value="CUF95115.1"/>
    <property type="molecule type" value="Genomic_DNA"/>
</dbReference>
<accession>A0A0S4IQD6</accession>
<evidence type="ECO:0000256" key="1">
    <source>
        <dbReference type="SAM" id="MobiDB-lite"/>
    </source>
</evidence>
<feature type="compositionally biased region" description="Low complexity" evidence="1">
    <location>
        <begin position="1"/>
        <end position="16"/>
    </location>
</feature>
<reference evidence="4" key="1">
    <citation type="submission" date="2015-09" db="EMBL/GenBank/DDBJ databases">
        <authorList>
            <consortium name="Pathogen Informatics"/>
        </authorList>
    </citation>
    <scope>NUCLEOTIDE SEQUENCE [LARGE SCALE GENOMIC DNA]</scope>
    <source>
        <strain evidence="4">Lake Konstanz</strain>
    </source>
</reference>
<dbReference type="Pfam" id="PF00339">
    <property type="entry name" value="Arrestin_N"/>
    <property type="match status" value="1"/>
</dbReference>
<name>A0A0S4IQD6_BODSA</name>
<evidence type="ECO:0000313" key="4">
    <source>
        <dbReference type="Proteomes" id="UP000051952"/>
    </source>
</evidence>
<dbReference type="InterPro" id="IPR014752">
    <property type="entry name" value="Arrestin-like_C"/>
</dbReference>
<evidence type="ECO:0000313" key="3">
    <source>
        <dbReference type="EMBL" id="CUF95115.1"/>
    </source>
</evidence>
<dbReference type="VEuPathDB" id="TriTrypDB:BSAL_04145"/>
<dbReference type="InterPro" id="IPR011021">
    <property type="entry name" value="Arrestin-like_N"/>
</dbReference>
<gene>
    <name evidence="3" type="ORF">BSAL_04145</name>
</gene>
<feature type="region of interest" description="Disordered" evidence="1">
    <location>
        <begin position="1"/>
        <end position="37"/>
    </location>
</feature>
<organism evidence="3 4">
    <name type="scientific">Bodo saltans</name>
    <name type="common">Flagellated protozoan</name>
    <dbReference type="NCBI Taxonomy" id="75058"/>
    <lineage>
        <taxon>Eukaryota</taxon>
        <taxon>Discoba</taxon>
        <taxon>Euglenozoa</taxon>
        <taxon>Kinetoplastea</taxon>
        <taxon>Metakinetoplastina</taxon>
        <taxon>Eubodonida</taxon>
        <taxon>Bodonidae</taxon>
        <taxon>Bodo</taxon>
    </lineage>
</organism>